<comment type="caution">
    <text evidence="2">The sequence shown here is derived from an EMBL/GenBank/DDBJ whole genome shotgun (WGS) entry which is preliminary data.</text>
</comment>
<evidence type="ECO:0000256" key="1">
    <source>
        <dbReference type="SAM" id="SignalP"/>
    </source>
</evidence>
<dbReference type="OrthoDB" id="5295974at2"/>
<dbReference type="RefSeq" id="WP_104077239.1">
    <property type="nucleotide sequence ID" value="NZ_CP062178.1"/>
</dbReference>
<reference evidence="2 3" key="1">
    <citation type="submission" date="2018-01" db="EMBL/GenBank/DDBJ databases">
        <title>Genomic Encyclopedia of Type Strains, Phase III (KMG-III): the genomes of soil and plant-associated and newly described type strains.</title>
        <authorList>
            <person name="Whitman W."/>
        </authorList>
    </citation>
    <scope>NUCLEOTIDE SEQUENCE [LARGE SCALE GENOMIC DNA]</scope>
    <source>
        <strain evidence="2 3">HKI456</strain>
    </source>
</reference>
<protein>
    <recommendedName>
        <fullName evidence="4">Regulatory protein, RpfE type</fullName>
    </recommendedName>
</protein>
<name>A0A2P5KB79_9BURK</name>
<dbReference type="InterPro" id="IPR016631">
    <property type="entry name" value="Regulatory_RpfE"/>
</dbReference>
<feature type="chain" id="PRO_5015135317" description="Regulatory protein, RpfE type" evidence="1">
    <location>
        <begin position="29"/>
        <end position="398"/>
    </location>
</feature>
<dbReference type="Proteomes" id="UP000243096">
    <property type="component" value="Unassembled WGS sequence"/>
</dbReference>
<evidence type="ECO:0000313" key="3">
    <source>
        <dbReference type="Proteomes" id="UP000243096"/>
    </source>
</evidence>
<feature type="signal peptide" evidence="1">
    <location>
        <begin position="1"/>
        <end position="28"/>
    </location>
</feature>
<accession>A0A2P5KB79</accession>
<keyword evidence="1" id="KW-0732">Signal</keyword>
<keyword evidence="3" id="KW-1185">Reference proteome</keyword>
<dbReference type="EMBL" id="PRDW01000005">
    <property type="protein sequence ID" value="PPB83983.1"/>
    <property type="molecule type" value="Genomic_DNA"/>
</dbReference>
<evidence type="ECO:0008006" key="4">
    <source>
        <dbReference type="Google" id="ProtNLM"/>
    </source>
</evidence>
<sequence length="398" mass="43853">MRSIMHVTYPVSRLHLLLPFALPTAANAQPALQNLDKPALDRLLERATLVERVIGDDFQRTLPHERWVVRCFGVGHAAASAASRQQADDAASNRRIDPFATDDDAPLAPYMLLADGGEPRDAVWACVEPVHVQVAHDHLVLIDPKTLQLSTDDAAALLTVARPLIEELGVELAAPTPLRWYLSSEQLGSLASAAPLRAAGRNIEIWLPHEAHTGHRPRTWMKLQNEVQMAWFEHPVNQAREARGLPAANSIWLYAQGRMMPVSRPFERVLSQAAATRGLALASGAALEMPPATFDMLRQRTGGQAAARAAGRGTTGVTLVELDQLSAPFVQQDWPRFRAAFAVLERDWFAPALAALERRELAELTLTLCGDTGTTTLVVRPIDMKKFWRRRSFASLLP</sequence>
<proteinExistence type="predicted"/>
<dbReference type="PIRSF" id="PIRSF015283">
    <property type="entry name" value="Regulatory_RpfE"/>
    <property type="match status" value="1"/>
</dbReference>
<gene>
    <name evidence="2" type="ORF">B0O95_105167</name>
</gene>
<dbReference type="AlphaFoldDB" id="A0A2P5KB79"/>
<evidence type="ECO:0000313" key="2">
    <source>
        <dbReference type="EMBL" id="PPB83983.1"/>
    </source>
</evidence>
<organism evidence="2 3">
    <name type="scientific">Mycetohabitans endofungorum</name>
    <dbReference type="NCBI Taxonomy" id="417203"/>
    <lineage>
        <taxon>Bacteria</taxon>
        <taxon>Pseudomonadati</taxon>
        <taxon>Pseudomonadota</taxon>
        <taxon>Betaproteobacteria</taxon>
        <taxon>Burkholderiales</taxon>
        <taxon>Burkholderiaceae</taxon>
        <taxon>Mycetohabitans</taxon>
    </lineage>
</organism>